<organism evidence="2 3">
    <name type="scientific">Hevea brasiliensis</name>
    <name type="common">Para rubber tree</name>
    <name type="synonym">Siphonia brasiliensis</name>
    <dbReference type="NCBI Taxonomy" id="3981"/>
    <lineage>
        <taxon>Eukaryota</taxon>
        <taxon>Viridiplantae</taxon>
        <taxon>Streptophyta</taxon>
        <taxon>Embryophyta</taxon>
        <taxon>Tracheophyta</taxon>
        <taxon>Spermatophyta</taxon>
        <taxon>Magnoliopsida</taxon>
        <taxon>eudicotyledons</taxon>
        <taxon>Gunneridae</taxon>
        <taxon>Pentapetalae</taxon>
        <taxon>rosids</taxon>
        <taxon>fabids</taxon>
        <taxon>Malpighiales</taxon>
        <taxon>Euphorbiaceae</taxon>
        <taxon>Crotonoideae</taxon>
        <taxon>Micrandreae</taxon>
        <taxon>Hevea</taxon>
    </lineage>
</organism>
<reference evidence="2 3" key="1">
    <citation type="journal article" date="2020" name="Mol. Plant">
        <title>The Chromosome-Based Rubber Tree Genome Provides New Insights into Spurge Genome Evolution and Rubber Biosynthesis.</title>
        <authorList>
            <person name="Liu J."/>
            <person name="Shi C."/>
            <person name="Shi C.C."/>
            <person name="Li W."/>
            <person name="Zhang Q.J."/>
            <person name="Zhang Y."/>
            <person name="Li K."/>
            <person name="Lu H.F."/>
            <person name="Shi C."/>
            <person name="Zhu S.T."/>
            <person name="Xiao Z.Y."/>
            <person name="Nan H."/>
            <person name="Yue Y."/>
            <person name="Zhu X.G."/>
            <person name="Wu Y."/>
            <person name="Hong X.N."/>
            <person name="Fan G.Y."/>
            <person name="Tong Y."/>
            <person name="Zhang D."/>
            <person name="Mao C.L."/>
            <person name="Liu Y.L."/>
            <person name="Hao S.J."/>
            <person name="Liu W.Q."/>
            <person name="Lv M.Q."/>
            <person name="Zhang H.B."/>
            <person name="Liu Y."/>
            <person name="Hu-Tang G.R."/>
            <person name="Wang J.P."/>
            <person name="Wang J.H."/>
            <person name="Sun Y.H."/>
            <person name="Ni S.B."/>
            <person name="Chen W.B."/>
            <person name="Zhang X.C."/>
            <person name="Jiao Y.N."/>
            <person name="Eichler E.E."/>
            <person name="Li G.H."/>
            <person name="Liu X."/>
            <person name="Gao L.Z."/>
        </authorList>
    </citation>
    <scope>NUCLEOTIDE SEQUENCE [LARGE SCALE GENOMIC DNA]</scope>
    <source>
        <strain evidence="3">cv. GT1</strain>
        <tissue evidence="2">Leaf</tissue>
    </source>
</reference>
<feature type="compositionally biased region" description="Polar residues" evidence="1">
    <location>
        <begin position="124"/>
        <end position="135"/>
    </location>
</feature>
<evidence type="ECO:0000256" key="1">
    <source>
        <dbReference type="SAM" id="MobiDB-lite"/>
    </source>
</evidence>
<evidence type="ECO:0000313" key="2">
    <source>
        <dbReference type="EMBL" id="KAF2315775.1"/>
    </source>
</evidence>
<comment type="caution">
    <text evidence="2">The sequence shown here is derived from an EMBL/GenBank/DDBJ whole genome shotgun (WGS) entry which is preliminary data.</text>
</comment>
<dbReference type="EMBL" id="JAAGAX010000005">
    <property type="protein sequence ID" value="KAF2315775.1"/>
    <property type="molecule type" value="Genomic_DNA"/>
</dbReference>
<dbReference type="CDD" id="cd00303">
    <property type="entry name" value="retropepsin_like"/>
    <property type="match status" value="1"/>
</dbReference>
<gene>
    <name evidence="2" type="ORF">GH714_040313</name>
</gene>
<dbReference type="AlphaFoldDB" id="A0A6A6MT74"/>
<dbReference type="Gene3D" id="2.40.70.10">
    <property type="entry name" value="Acid Proteases"/>
    <property type="match status" value="1"/>
</dbReference>
<dbReference type="InterPro" id="IPR021109">
    <property type="entry name" value="Peptidase_aspartic_dom_sf"/>
</dbReference>
<protein>
    <submittedName>
        <fullName evidence="2">Uncharacterized protein</fullName>
    </submittedName>
</protein>
<feature type="region of interest" description="Disordered" evidence="1">
    <location>
        <begin position="116"/>
        <end position="136"/>
    </location>
</feature>
<sequence length="262" mass="28597">MNTGKVDPCAVVADGKIFVLSSSIAVDFTLLVITRKGCPSIILSDSLNAFDPESDKWMVLDDPPIEPDMGDSNELRALIREMSEQNAARVAQVEASYVQDLTRQLREFMSVMGGTNEKGMDTGISGSSSRLNTATGPEERLELRQTGGMVPSKIAAQKLGATLDSQSALQVAVANGEKTPSTGTCNETIQVSSEHFPVDLYVIPLDGFDVVLGVRWLMTLGPIWWNFSTLTMCFELGNRQVTLQGLQPEHRPRLQLLNEHQA</sequence>
<keyword evidence="3" id="KW-1185">Reference proteome</keyword>
<accession>A0A6A6MT74</accession>
<proteinExistence type="predicted"/>
<dbReference type="Proteomes" id="UP000467840">
    <property type="component" value="Chromosome 15"/>
</dbReference>
<evidence type="ECO:0000313" key="3">
    <source>
        <dbReference type="Proteomes" id="UP000467840"/>
    </source>
</evidence>
<name>A0A6A6MT74_HEVBR</name>